<evidence type="ECO:0000313" key="2">
    <source>
        <dbReference type="EMBL" id="MBA4674005.1"/>
    </source>
</evidence>
<organism evidence="2">
    <name type="scientific">Opuntia streptacantha</name>
    <name type="common">Prickly pear cactus</name>
    <name type="synonym">Opuntia cardona</name>
    <dbReference type="NCBI Taxonomy" id="393608"/>
    <lineage>
        <taxon>Eukaryota</taxon>
        <taxon>Viridiplantae</taxon>
        <taxon>Streptophyta</taxon>
        <taxon>Embryophyta</taxon>
        <taxon>Tracheophyta</taxon>
        <taxon>Spermatophyta</taxon>
        <taxon>Magnoliopsida</taxon>
        <taxon>eudicotyledons</taxon>
        <taxon>Gunneridae</taxon>
        <taxon>Pentapetalae</taxon>
        <taxon>Caryophyllales</taxon>
        <taxon>Cactineae</taxon>
        <taxon>Cactaceae</taxon>
        <taxon>Opuntioideae</taxon>
        <taxon>Opuntia</taxon>
    </lineage>
</organism>
<keyword evidence="1" id="KW-0812">Transmembrane</keyword>
<dbReference type="EMBL" id="GISG01261331">
    <property type="protein sequence ID" value="MBA4674005.1"/>
    <property type="molecule type" value="Transcribed_RNA"/>
</dbReference>
<reference evidence="2" key="2">
    <citation type="submission" date="2020-07" db="EMBL/GenBank/DDBJ databases">
        <authorList>
            <person name="Vera ALvarez R."/>
            <person name="Arias-Moreno D.M."/>
            <person name="Jimenez-Jacinto V."/>
            <person name="Jimenez-Bremont J.F."/>
            <person name="Swaminathan K."/>
            <person name="Moose S.P."/>
            <person name="Guerrero-Gonzalez M.L."/>
            <person name="Marino-Ramirez L."/>
            <person name="Landsman D."/>
            <person name="Rodriguez-Kessler M."/>
            <person name="Delgado-Sanchez P."/>
        </authorList>
    </citation>
    <scope>NUCLEOTIDE SEQUENCE</scope>
    <source>
        <tissue evidence="2">Cladode</tissue>
    </source>
</reference>
<name>A0A7C9EVR1_OPUST</name>
<proteinExistence type="predicted"/>
<sequence>MKHGFFLFANVQLTAEWPSSPQLKHAPQLLSGGSKYLGPRRSLRRMTLSEPSSTSSVSGILTISAFSVMGSVSSSFVVVTLSVSVSEFDFLTFFFFFTTFFTTFFFTIVEATDSPATASSTAVTFEVPTSPAAAAA</sequence>
<keyword evidence="1" id="KW-0472">Membrane</keyword>
<accession>A0A7C9EVR1</accession>
<keyword evidence="1" id="KW-1133">Transmembrane helix</keyword>
<protein>
    <submittedName>
        <fullName evidence="2">Uncharacterized protein</fullName>
    </submittedName>
</protein>
<evidence type="ECO:0000256" key="1">
    <source>
        <dbReference type="SAM" id="Phobius"/>
    </source>
</evidence>
<feature type="transmembrane region" description="Helical" evidence="1">
    <location>
        <begin position="90"/>
        <end position="109"/>
    </location>
</feature>
<reference evidence="2" key="1">
    <citation type="journal article" date="2013" name="J. Plant Res.">
        <title>Effect of fungi and light on seed germination of three Opuntia species from semiarid lands of central Mexico.</title>
        <authorList>
            <person name="Delgado-Sanchez P."/>
            <person name="Jimenez-Bremont J.F."/>
            <person name="Guerrero-Gonzalez Mde L."/>
            <person name="Flores J."/>
        </authorList>
    </citation>
    <scope>NUCLEOTIDE SEQUENCE</scope>
    <source>
        <tissue evidence="2">Cladode</tissue>
    </source>
</reference>
<dbReference type="AlphaFoldDB" id="A0A7C9EVR1"/>
<feature type="transmembrane region" description="Helical" evidence="1">
    <location>
        <begin position="60"/>
        <end position="83"/>
    </location>
</feature>